<reference evidence="4 5" key="1">
    <citation type="submission" date="2020-08" db="EMBL/GenBank/DDBJ databases">
        <title>Genomic Encyclopedia of Type Strains, Phase IV (KMG-IV): sequencing the most valuable type-strain genomes for metagenomic binning, comparative biology and taxonomic classification.</title>
        <authorList>
            <person name="Goeker M."/>
        </authorList>
    </citation>
    <scope>NUCLEOTIDE SEQUENCE [LARGE SCALE GENOMIC DNA]</scope>
    <source>
        <strain evidence="4 5">DSM 14552</strain>
    </source>
</reference>
<dbReference type="PANTHER" id="PTHR43877">
    <property type="entry name" value="AMINOALKYLPHOSPHONATE N-ACETYLTRANSFERASE-RELATED-RELATED"/>
    <property type="match status" value="1"/>
</dbReference>
<comment type="caution">
    <text evidence="4">The sequence shown here is derived from an EMBL/GenBank/DDBJ whole genome shotgun (WGS) entry which is preliminary data.</text>
</comment>
<keyword evidence="5" id="KW-1185">Reference proteome</keyword>
<keyword evidence="4" id="KW-0687">Ribonucleoprotein</keyword>
<accession>A0A7W6EVG2</accession>
<evidence type="ECO:0000259" key="3">
    <source>
        <dbReference type="PROSITE" id="PS51186"/>
    </source>
</evidence>
<dbReference type="InterPro" id="IPR016181">
    <property type="entry name" value="Acyl_CoA_acyltransferase"/>
</dbReference>
<dbReference type="AlphaFoldDB" id="A0A7W6EVG2"/>
<evidence type="ECO:0000313" key="4">
    <source>
        <dbReference type="EMBL" id="MBB3860131.1"/>
    </source>
</evidence>
<dbReference type="GO" id="GO:0005840">
    <property type="term" value="C:ribosome"/>
    <property type="evidence" value="ECO:0007669"/>
    <property type="project" value="UniProtKB-KW"/>
</dbReference>
<evidence type="ECO:0000313" key="5">
    <source>
        <dbReference type="Proteomes" id="UP000562395"/>
    </source>
</evidence>
<evidence type="ECO:0000256" key="1">
    <source>
        <dbReference type="ARBA" id="ARBA00022679"/>
    </source>
</evidence>
<keyword evidence="4" id="KW-0689">Ribosomal protein</keyword>
<dbReference type="Proteomes" id="UP000562395">
    <property type="component" value="Unassembled WGS sequence"/>
</dbReference>
<dbReference type="SUPFAM" id="SSF55729">
    <property type="entry name" value="Acyl-CoA N-acyltransferases (Nat)"/>
    <property type="match status" value="1"/>
</dbReference>
<dbReference type="InterPro" id="IPR000182">
    <property type="entry name" value="GNAT_dom"/>
</dbReference>
<dbReference type="RefSeq" id="WP_183612372.1">
    <property type="nucleotide sequence ID" value="NZ_JACICY010000002.1"/>
</dbReference>
<organism evidence="4 5">
    <name type="scientific">Novosphingobium hassiacum</name>
    <dbReference type="NCBI Taxonomy" id="173676"/>
    <lineage>
        <taxon>Bacteria</taxon>
        <taxon>Pseudomonadati</taxon>
        <taxon>Pseudomonadota</taxon>
        <taxon>Alphaproteobacteria</taxon>
        <taxon>Sphingomonadales</taxon>
        <taxon>Sphingomonadaceae</taxon>
        <taxon>Novosphingobium</taxon>
    </lineage>
</organism>
<name>A0A7W6EVG2_9SPHN</name>
<dbReference type="CDD" id="cd04301">
    <property type="entry name" value="NAT_SF"/>
    <property type="match status" value="1"/>
</dbReference>
<protein>
    <submittedName>
        <fullName evidence="4">Ribosomal protein S18 acetylase RimI-like enzyme</fullName>
    </submittedName>
</protein>
<dbReference type="EMBL" id="JACICY010000002">
    <property type="protein sequence ID" value="MBB3860131.1"/>
    <property type="molecule type" value="Genomic_DNA"/>
</dbReference>
<dbReference type="Gene3D" id="3.40.630.30">
    <property type="match status" value="1"/>
</dbReference>
<proteinExistence type="predicted"/>
<sequence length="170" mass="18789">MTLRLATPLDVSAIGDLGRRAFVAKFGHLYSAANLARFLDDSHAETVVAAQIGRTDMRVAVIEQDGAIASFCKLVRASSLPRHTQALTPAEIKQLYTDPALIGRGHGARLMDWALAQARDWGADEMQLSVYAHNPEAQKFYRRYGLDKVADIEFWVGDHCDPEFMFAGPV</sequence>
<evidence type="ECO:0000256" key="2">
    <source>
        <dbReference type="ARBA" id="ARBA00023315"/>
    </source>
</evidence>
<dbReference type="PROSITE" id="PS51186">
    <property type="entry name" value="GNAT"/>
    <property type="match status" value="1"/>
</dbReference>
<dbReference type="GO" id="GO:0016747">
    <property type="term" value="F:acyltransferase activity, transferring groups other than amino-acyl groups"/>
    <property type="evidence" value="ECO:0007669"/>
    <property type="project" value="InterPro"/>
</dbReference>
<keyword evidence="2" id="KW-0012">Acyltransferase</keyword>
<keyword evidence="1" id="KW-0808">Transferase</keyword>
<feature type="domain" description="N-acetyltransferase" evidence="3">
    <location>
        <begin position="1"/>
        <end position="167"/>
    </location>
</feature>
<gene>
    <name evidence="4" type="ORF">GGQ88_001392</name>
</gene>
<dbReference type="Pfam" id="PF00583">
    <property type="entry name" value="Acetyltransf_1"/>
    <property type="match status" value="1"/>
</dbReference>
<dbReference type="InterPro" id="IPR050832">
    <property type="entry name" value="Bact_Acetyltransf"/>
</dbReference>